<reference evidence="3" key="1">
    <citation type="submission" date="2022-10" db="EMBL/GenBank/DDBJ databases">
        <authorList>
            <person name="Chen Y."/>
            <person name="Dougan E. K."/>
            <person name="Chan C."/>
            <person name="Rhodes N."/>
            <person name="Thang M."/>
        </authorList>
    </citation>
    <scope>NUCLEOTIDE SEQUENCE</scope>
</reference>
<dbReference type="OrthoDB" id="10250354at2759"/>
<feature type="compositionally biased region" description="Low complexity" evidence="1">
    <location>
        <begin position="447"/>
        <end position="462"/>
    </location>
</feature>
<protein>
    <submittedName>
        <fullName evidence="5">J domain-containing protein</fullName>
    </submittedName>
</protein>
<dbReference type="PANTHER" id="PTHR24074">
    <property type="entry name" value="CO-CHAPERONE PROTEIN DJLA"/>
    <property type="match status" value="1"/>
</dbReference>
<dbReference type="PRINTS" id="PR00625">
    <property type="entry name" value="JDOMAIN"/>
</dbReference>
<accession>A0A9P1GN51</accession>
<dbReference type="Proteomes" id="UP001152797">
    <property type="component" value="Unassembled WGS sequence"/>
</dbReference>
<sequence length="502" mass="55334">MQTTRYEGDRSEIACLQSHGAMYRVGVSPVLHEWRGRNSAREKKGVMARSCWGWNAGLCVSMCSWGTEFLLQTSRTQWLQSKRRHRVQVRCSSVGVVDEATCQCRLQSLRWPGEMTEEGTRPLYAVLAVPPNATSDEIKQAYRRLALQHHPDKCQGTDVAEAETLFARIALAYEVLGNEQRRRRYDLTGELPQNDAAAGRSAQDTFLAEYMKAAPRTARAATQADYSLHSLENYEILEVDGKDVPAYMHGIVSRGLGYLAAVLEGMEEMEVVLLRHFVMDQMYALLAYTPPLDATAFSDRGYVITYYDAPLQAGIQPSWSDQNGPSGRSGKAGVSLSELRVVDGETAERRRLAALEWVAPSAPSKDVERLKVPGSGLSEERLRAAAKMLARREADLGSFTGARLRKELEEMLGLEAGGLKSFGSSQLMGIVLSACDEVEEEGEVGIEEGAGQQPAGPSGPSSAREDKAEVHATALSPEPCCSGIPFWRRFLDEARELLRGRL</sequence>
<dbReference type="Pfam" id="PF00226">
    <property type="entry name" value="DnaJ"/>
    <property type="match status" value="1"/>
</dbReference>
<dbReference type="SUPFAM" id="SSF46565">
    <property type="entry name" value="Chaperone J-domain"/>
    <property type="match status" value="1"/>
</dbReference>
<dbReference type="CDD" id="cd06257">
    <property type="entry name" value="DnaJ"/>
    <property type="match status" value="1"/>
</dbReference>
<dbReference type="InterPro" id="IPR018253">
    <property type="entry name" value="DnaJ_domain_CS"/>
</dbReference>
<dbReference type="InterPro" id="IPR001623">
    <property type="entry name" value="DnaJ_domain"/>
</dbReference>
<organism evidence="3">
    <name type="scientific">Cladocopium goreaui</name>
    <dbReference type="NCBI Taxonomy" id="2562237"/>
    <lineage>
        <taxon>Eukaryota</taxon>
        <taxon>Sar</taxon>
        <taxon>Alveolata</taxon>
        <taxon>Dinophyceae</taxon>
        <taxon>Suessiales</taxon>
        <taxon>Symbiodiniaceae</taxon>
        <taxon>Cladocopium</taxon>
    </lineage>
</organism>
<proteinExistence type="predicted"/>
<evidence type="ECO:0000256" key="1">
    <source>
        <dbReference type="SAM" id="MobiDB-lite"/>
    </source>
</evidence>
<dbReference type="AlphaFoldDB" id="A0A9P1GN51"/>
<evidence type="ECO:0000259" key="2">
    <source>
        <dbReference type="PROSITE" id="PS50076"/>
    </source>
</evidence>
<evidence type="ECO:0000313" key="3">
    <source>
        <dbReference type="EMBL" id="CAI4017922.1"/>
    </source>
</evidence>
<dbReference type="PROSITE" id="PS00636">
    <property type="entry name" value="DNAJ_1"/>
    <property type="match status" value="1"/>
</dbReference>
<dbReference type="InterPro" id="IPR050817">
    <property type="entry name" value="DjlA_DnaK_co-chaperone"/>
</dbReference>
<feature type="region of interest" description="Disordered" evidence="1">
    <location>
        <begin position="446"/>
        <end position="474"/>
    </location>
</feature>
<evidence type="ECO:0000313" key="4">
    <source>
        <dbReference type="EMBL" id="CAL1171297.1"/>
    </source>
</evidence>
<dbReference type="InterPro" id="IPR036869">
    <property type="entry name" value="J_dom_sf"/>
</dbReference>
<evidence type="ECO:0000313" key="5">
    <source>
        <dbReference type="EMBL" id="CAL4805234.1"/>
    </source>
</evidence>
<dbReference type="EMBL" id="CAMXCT010006664">
    <property type="protein sequence ID" value="CAI4017922.1"/>
    <property type="molecule type" value="Genomic_DNA"/>
</dbReference>
<reference evidence="4" key="2">
    <citation type="submission" date="2024-04" db="EMBL/GenBank/DDBJ databases">
        <authorList>
            <person name="Chen Y."/>
            <person name="Shah S."/>
            <person name="Dougan E. K."/>
            <person name="Thang M."/>
            <person name="Chan C."/>
        </authorList>
    </citation>
    <scope>NUCLEOTIDE SEQUENCE [LARGE SCALE GENOMIC DNA]</scope>
</reference>
<evidence type="ECO:0000313" key="6">
    <source>
        <dbReference type="Proteomes" id="UP001152797"/>
    </source>
</evidence>
<name>A0A9P1GN51_9DINO</name>
<dbReference type="EMBL" id="CAMXCT030006664">
    <property type="protein sequence ID" value="CAL4805234.1"/>
    <property type="molecule type" value="Genomic_DNA"/>
</dbReference>
<dbReference type="EMBL" id="CAMXCT020006664">
    <property type="protein sequence ID" value="CAL1171297.1"/>
    <property type="molecule type" value="Genomic_DNA"/>
</dbReference>
<keyword evidence="6" id="KW-1185">Reference proteome</keyword>
<dbReference type="Gene3D" id="1.10.287.110">
    <property type="entry name" value="DnaJ domain"/>
    <property type="match status" value="1"/>
</dbReference>
<dbReference type="PROSITE" id="PS50076">
    <property type="entry name" value="DNAJ_2"/>
    <property type="match status" value="1"/>
</dbReference>
<comment type="caution">
    <text evidence="3">The sequence shown here is derived from an EMBL/GenBank/DDBJ whole genome shotgun (WGS) entry which is preliminary data.</text>
</comment>
<gene>
    <name evidence="3" type="ORF">C1SCF055_LOCUS42531</name>
</gene>
<dbReference type="SMART" id="SM00271">
    <property type="entry name" value="DnaJ"/>
    <property type="match status" value="1"/>
</dbReference>
<feature type="domain" description="J" evidence="2">
    <location>
        <begin position="122"/>
        <end position="189"/>
    </location>
</feature>